<feature type="compositionally biased region" description="Low complexity" evidence="1">
    <location>
        <begin position="45"/>
        <end position="63"/>
    </location>
</feature>
<reference evidence="2" key="1">
    <citation type="submission" date="2021-06" db="EMBL/GenBank/DDBJ databases">
        <authorList>
            <person name="Hodson N. C."/>
            <person name="Mongue J. A."/>
            <person name="Jaron S. K."/>
        </authorList>
    </citation>
    <scope>NUCLEOTIDE SEQUENCE</scope>
</reference>
<evidence type="ECO:0000256" key="1">
    <source>
        <dbReference type="SAM" id="MobiDB-lite"/>
    </source>
</evidence>
<sequence length="144" mass="16473">MLTELTSRRNSASIFPANKTDLFSNWKPESKTVAQLPHGLPQILPTTQPVAQQNQQQLHPQTQGNFPRGDRQGVPQQQVQNQPQGNFQNSLHGDNRQPRNFQFQRNWQPARNQQQGPSHRSNQNAEQQGSEPYLCDLQQTVQDI</sequence>
<keyword evidence="3" id="KW-1185">Reference proteome</keyword>
<dbReference type="EMBL" id="CAJVCH010011482">
    <property type="protein sequence ID" value="CAG7670622.1"/>
    <property type="molecule type" value="Genomic_DNA"/>
</dbReference>
<gene>
    <name evidence="2" type="ORF">AFUS01_LOCUS2039</name>
</gene>
<evidence type="ECO:0000313" key="2">
    <source>
        <dbReference type="EMBL" id="CAG7670622.1"/>
    </source>
</evidence>
<feature type="region of interest" description="Disordered" evidence="1">
    <location>
        <begin position="36"/>
        <end position="144"/>
    </location>
</feature>
<organism evidence="2 3">
    <name type="scientific">Allacma fusca</name>
    <dbReference type="NCBI Taxonomy" id="39272"/>
    <lineage>
        <taxon>Eukaryota</taxon>
        <taxon>Metazoa</taxon>
        <taxon>Ecdysozoa</taxon>
        <taxon>Arthropoda</taxon>
        <taxon>Hexapoda</taxon>
        <taxon>Collembola</taxon>
        <taxon>Symphypleona</taxon>
        <taxon>Sminthuridae</taxon>
        <taxon>Allacma</taxon>
    </lineage>
</organism>
<feature type="compositionally biased region" description="Polar residues" evidence="1">
    <location>
        <begin position="87"/>
        <end position="130"/>
    </location>
</feature>
<accession>A0A8J2NK01</accession>
<feature type="compositionally biased region" description="Low complexity" evidence="1">
    <location>
        <begin position="72"/>
        <end position="86"/>
    </location>
</feature>
<dbReference type="AlphaFoldDB" id="A0A8J2NK01"/>
<dbReference type="Proteomes" id="UP000708208">
    <property type="component" value="Unassembled WGS sequence"/>
</dbReference>
<comment type="caution">
    <text evidence="2">The sequence shown here is derived from an EMBL/GenBank/DDBJ whole genome shotgun (WGS) entry which is preliminary data.</text>
</comment>
<evidence type="ECO:0000313" key="3">
    <source>
        <dbReference type="Proteomes" id="UP000708208"/>
    </source>
</evidence>
<proteinExistence type="predicted"/>
<protein>
    <submittedName>
        <fullName evidence="2">Uncharacterized protein</fullName>
    </submittedName>
</protein>
<name>A0A8J2NK01_9HEXA</name>